<evidence type="ECO:0000313" key="2">
    <source>
        <dbReference type="Proteomes" id="UP001244443"/>
    </source>
</evidence>
<organism evidence="1 2">
    <name type="scientific">Marivirga arenosa</name>
    <dbReference type="NCBI Taxonomy" id="3059076"/>
    <lineage>
        <taxon>Bacteria</taxon>
        <taxon>Pseudomonadati</taxon>
        <taxon>Bacteroidota</taxon>
        <taxon>Cytophagia</taxon>
        <taxon>Cytophagales</taxon>
        <taxon>Marivirgaceae</taxon>
        <taxon>Marivirga</taxon>
    </lineage>
</organism>
<proteinExistence type="predicted"/>
<dbReference type="RefSeq" id="WP_302099742.1">
    <property type="nucleotide sequence ID" value="NZ_CP129970.2"/>
</dbReference>
<dbReference type="SUPFAM" id="SSF140990">
    <property type="entry name" value="FtsH protease domain-like"/>
    <property type="match status" value="1"/>
</dbReference>
<accession>A0AA49GDJ3</accession>
<dbReference type="GO" id="GO:0006508">
    <property type="term" value="P:proteolysis"/>
    <property type="evidence" value="ECO:0007669"/>
    <property type="project" value="InterPro"/>
</dbReference>
<reference evidence="1" key="1">
    <citation type="submission" date="2023-08" db="EMBL/GenBank/DDBJ databases">
        <title>Comparative genomics and taxonomic characterization of three novel marine species of genus Marivirga.</title>
        <authorList>
            <person name="Muhammad N."/>
            <person name="Kim S.-G."/>
        </authorList>
    </citation>
    <scope>NUCLEOTIDE SEQUENCE [LARGE SCALE GENOMIC DNA]</scope>
    <source>
        <strain evidence="1">ABR2-2</strain>
    </source>
</reference>
<dbReference type="Proteomes" id="UP001244443">
    <property type="component" value="Chromosome"/>
</dbReference>
<dbReference type="GO" id="GO:0004176">
    <property type="term" value="F:ATP-dependent peptidase activity"/>
    <property type="evidence" value="ECO:0007669"/>
    <property type="project" value="InterPro"/>
</dbReference>
<dbReference type="InterPro" id="IPR037219">
    <property type="entry name" value="Peptidase_M41-like"/>
</dbReference>
<evidence type="ECO:0000313" key="1">
    <source>
        <dbReference type="EMBL" id="WKK83571.1"/>
    </source>
</evidence>
<protein>
    <recommendedName>
        <fullName evidence="3">Peptidase M41 domain-containing protein</fullName>
    </recommendedName>
</protein>
<keyword evidence="2" id="KW-1185">Reference proteome</keyword>
<dbReference type="GO" id="GO:0004222">
    <property type="term" value="F:metalloendopeptidase activity"/>
    <property type="evidence" value="ECO:0007669"/>
    <property type="project" value="InterPro"/>
</dbReference>
<evidence type="ECO:0008006" key="3">
    <source>
        <dbReference type="Google" id="ProtNLM"/>
    </source>
</evidence>
<dbReference type="GO" id="GO:0005524">
    <property type="term" value="F:ATP binding"/>
    <property type="evidence" value="ECO:0007669"/>
    <property type="project" value="InterPro"/>
</dbReference>
<dbReference type="Gene3D" id="1.20.58.760">
    <property type="entry name" value="Peptidase M41"/>
    <property type="match status" value="1"/>
</dbReference>
<name>A0AA49GDJ3_9BACT</name>
<sequence length="226" mass="26179">MRLFKILKSIFSSPQKNVSVPQQVATSNEFSIEKRALHEAAHGIVWYLFKDYWIVNRLTINPDGLPDKSMNGALHISANFNVKTETNIQRANEIAAIALAGMIGQNIEIILQRDMITLEIINAQHFKDILDTTGCGGDFEIVMKYLKYLSQEFKTSDYNFLKFKIMDLISIFQEHNFVQRIHKELSQLLIDEGSIDGKDLIDFLENKNFQDYIEDENLDINFFHNR</sequence>
<dbReference type="AlphaFoldDB" id="A0AA49GDJ3"/>
<gene>
    <name evidence="1" type="ORF">QYS48_14810</name>
</gene>
<dbReference type="EMBL" id="CP129970">
    <property type="protein sequence ID" value="WKK83571.1"/>
    <property type="molecule type" value="Genomic_DNA"/>
</dbReference>